<sequence>MNAKDLKRYLQSIIESKLSPLVDSNYVYWDLPYHINIGDTLIWQGTLDFLSDKPYEMLNYGNSVTASLDTLSADTVILLHGGGNFGDIYGSSQKFRKDVVKKYPNNKIIILPQTIYFKDKNIEREDFQCFAQHKNLYLCVRDQSSYNLACQYLEQEKVLFLPDMAFCIKDERLVKSKSTGKKLLMSRIDVEAVPVDRKYRNQVNLQSDWPTFEKTPIYCNYLKFLFVINRKLSKGQRNKQYPFLIKYINNFAMNTVRTQLIDTGIRFINDFDVVYTTRLHGCILSLLLDKKIILLDNSYGKNRAYHEAWLTGSTNIEVESC</sequence>
<evidence type="ECO:0000313" key="2">
    <source>
        <dbReference type="EMBL" id="RSO54119.1"/>
    </source>
</evidence>
<reference evidence="2 3" key="1">
    <citation type="submission" date="2018-10" db="EMBL/GenBank/DDBJ databases">
        <title>GWAS and RNA-Seq identify cryptic mechanisms of antimicrobial resistance in Acinetobacter baumannii.</title>
        <authorList>
            <person name="Sahl J.W."/>
        </authorList>
    </citation>
    <scope>NUCLEOTIDE SEQUENCE [LARGE SCALE GENOMIC DNA]</scope>
    <source>
        <strain evidence="2 3">TG41018</strain>
    </source>
</reference>
<feature type="domain" description="Polysaccharide pyruvyl transferase" evidence="1">
    <location>
        <begin position="36"/>
        <end position="299"/>
    </location>
</feature>
<dbReference type="AlphaFoldDB" id="A0A3R9QQT9"/>
<evidence type="ECO:0000259" key="1">
    <source>
        <dbReference type="Pfam" id="PF04230"/>
    </source>
</evidence>
<dbReference type="RefSeq" id="WP_125699586.1">
    <property type="nucleotide sequence ID" value="NZ_JAHPPM010000010.1"/>
</dbReference>
<dbReference type="GO" id="GO:0016740">
    <property type="term" value="F:transferase activity"/>
    <property type="evidence" value="ECO:0007669"/>
    <property type="project" value="UniProtKB-KW"/>
</dbReference>
<evidence type="ECO:0000313" key="3">
    <source>
        <dbReference type="Proteomes" id="UP000276905"/>
    </source>
</evidence>
<organism evidence="2 3">
    <name type="scientific">Acinetobacter lactucae</name>
    <dbReference type="NCBI Taxonomy" id="1785128"/>
    <lineage>
        <taxon>Bacteria</taxon>
        <taxon>Pseudomonadati</taxon>
        <taxon>Pseudomonadota</taxon>
        <taxon>Gammaproteobacteria</taxon>
        <taxon>Moraxellales</taxon>
        <taxon>Moraxellaceae</taxon>
        <taxon>Acinetobacter</taxon>
        <taxon>Acinetobacter calcoaceticus/baumannii complex</taxon>
    </lineage>
</organism>
<dbReference type="Proteomes" id="UP000276905">
    <property type="component" value="Unassembled WGS sequence"/>
</dbReference>
<name>A0A3R9QQT9_9GAMM</name>
<proteinExistence type="predicted"/>
<dbReference type="Pfam" id="PF04230">
    <property type="entry name" value="PS_pyruv_trans"/>
    <property type="match status" value="1"/>
</dbReference>
<keyword evidence="2" id="KW-0808">Transferase</keyword>
<dbReference type="EMBL" id="RFES01000011">
    <property type="protein sequence ID" value="RSO54119.1"/>
    <property type="molecule type" value="Genomic_DNA"/>
</dbReference>
<dbReference type="InterPro" id="IPR007345">
    <property type="entry name" value="Polysacch_pyruvyl_Trfase"/>
</dbReference>
<comment type="caution">
    <text evidence="2">The sequence shown here is derived from an EMBL/GenBank/DDBJ whole genome shotgun (WGS) entry which is preliminary data.</text>
</comment>
<gene>
    <name evidence="2" type="ORF">EA756_15185</name>
</gene>
<protein>
    <submittedName>
        <fullName evidence="2">Polysaccharide pyruvyl transferase</fullName>
    </submittedName>
</protein>
<accession>A0A3R9QQT9</accession>